<sequence length="533" mass="59242">MLHIDPAASPGIRGMMLQDVLPKRNKMWWSYKNLRTLNLLLLCAIVTDITNGYDGSMLNGIQSVPQWQKFFGHPTGARLGTISNGVRYGQIGGLFLCAPIIQRFGRKWPIAFGSSLLLIGVVLQASAQSYAMFVIGRILIGFGNTIQQTACPILISELAYPDQRAQIVGFMISTGSLGSLMAAWITYGTATIAGSWSWRSPSALQAISSLFQISLCFFVPESPRWLVHNNRRDEALEILTKYHAEGDQNSELLKFEIAEIDYALEIERAQSTSSWKEWIRTAANRRRLWIVITAGFIPQWTGNALISYYLHLVLNSIGITNSKTQLIINGCININGVIWGNIFSVLVNKIGRRPLFLYGTVGMFCAFLIITILTAINTGQDFANPGMGHTTIAMILIFGAFYKMPGVAFPSYTAEVAPYELRAKAFVITGFGDALANLFSGYTNPIALAAIGWKYYIVWCCVLISNFFIMYFFYPETKNLSLEEVAQMFDDSAAHNKLVDEEMPDVNAKDTVEMGETPKHIEHSPVQTGKLII</sequence>
<dbReference type="AlphaFoldDB" id="A0A2P2SYC0"/>
<keyword evidence="11" id="KW-1185">Reference proteome</keyword>
<keyword evidence="3 7" id="KW-0813">Transport</keyword>
<feature type="transmembrane region" description="Helical" evidence="8">
    <location>
        <begin position="455"/>
        <end position="474"/>
    </location>
</feature>
<dbReference type="InterPro" id="IPR020846">
    <property type="entry name" value="MFS_dom"/>
</dbReference>
<keyword evidence="4 8" id="KW-0812">Transmembrane</keyword>
<feature type="transmembrane region" description="Helical" evidence="8">
    <location>
        <begin position="423"/>
        <end position="443"/>
    </location>
</feature>
<dbReference type="GeneID" id="28833391"/>
<evidence type="ECO:0000256" key="8">
    <source>
        <dbReference type="SAM" id="Phobius"/>
    </source>
</evidence>
<dbReference type="PANTHER" id="PTHR48022">
    <property type="entry name" value="PLASTIDIC GLUCOSE TRANSPORTER 4"/>
    <property type="match status" value="1"/>
</dbReference>
<feature type="transmembrane region" description="Helical" evidence="8">
    <location>
        <begin position="326"/>
        <end position="348"/>
    </location>
</feature>
<dbReference type="InterPro" id="IPR003663">
    <property type="entry name" value="Sugar/inositol_transpt"/>
</dbReference>
<reference evidence="10 11" key="1">
    <citation type="submission" date="2016-03" db="EMBL/GenBank/DDBJ databases">
        <title>Comparative genomics of Pseudogymnoascus destructans, the fungus causing white-nose syndrome of bats.</title>
        <authorList>
            <person name="Palmer J.M."/>
            <person name="Drees K.P."/>
            <person name="Foster J.T."/>
            <person name="Lindner D.L."/>
        </authorList>
    </citation>
    <scope>NUCLEOTIDE SEQUENCE [LARGE SCALE GENOMIC DNA]</scope>
    <source>
        <strain evidence="10 11">UAMH 10579</strain>
    </source>
</reference>
<dbReference type="Gene3D" id="1.20.1250.20">
    <property type="entry name" value="MFS general substrate transporter like domains"/>
    <property type="match status" value="1"/>
</dbReference>
<keyword evidence="5 8" id="KW-1133">Transmembrane helix</keyword>
<evidence type="ECO:0000259" key="9">
    <source>
        <dbReference type="PROSITE" id="PS50850"/>
    </source>
</evidence>
<organism evidence="10 11">
    <name type="scientific">Pseudogymnoascus verrucosus</name>
    <dbReference type="NCBI Taxonomy" id="342668"/>
    <lineage>
        <taxon>Eukaryota</taxon>
        <taxon>Fungi</taxon>
        <taxon>Dikarya</taxon>
        <taxon>Ascomycota</taxon>
        <taxon>Pezizomycotina</taxon>
        <taxon>Leotiomycetes</taxon>
        <taxon>Thelebolales</taxon>
        <taxon>Thelebolaceae</taxon>
        <taxon>Pseudogymnoascus</taxon>
    </lineage>
</organism>
<gene>
    <name evidence="10" type="ORF">VE01_00005</name>
</gene>
<dbReference type="SUPFAM" id="SSF103473">
    <property type="entry name" value="MFS general substrate transporter"/>
    <property type="match status" value="1"/>
</dbReference>
<protein>
    <recommendedName>
        <fullName evidence="9">Major facilitator superfamily (MFS) profile domain-containing protein</fullName>
    </recommendedName>
</protein>
<dbReference type="Proteomes" id="UP000091956">
    <property type="component" value="Unassembled WGS sequence"/>
</dbReference>
<dbReference type="Pfam" id="PF00083">
    <property type="entry name" value="Sugar_tr"/>
    <property type="match status" value="1"/>
</dbReference>
<accession>A0A2P2SYC0</accession>
<dbReference type="EMBL" id="KV460206">
    <property type="protein sequence ID" value="OBU01862.1"/>
    <property type="molecule type" value="Genomic_DNA"/>
</dbReference>
<dbReference type="PANTHER" id="PTHR48022:SF24">
    <property type="entry name" value="HEXOSE TRANSPORTER PROTEIN (AFU_ORTHOLOGUE AFUA_8G04480)"/>
    <property type="match status" value="1"/>
</dbReference>
<feature type="transmembrane region" description="Helical" evidence="8">
    <location>
        <begin position="167"/>
        <end position="190"/>
    </location>
</feature>
<evidence type="ECO:0000256" key="1">
    <source>
        <dbReference type="ARBA" id="ARBA00004141"/>
    </source>
</evidence>
<dbReference type="FunFam" id="1.20.1250.20:FF:000117">
    <property type="entry name" value="MFS hexose transporter"/>
    <property type="match status" value="1"/>
</dbReference>
<proteinExistence type="inferred from homology"/>
<feature type="transmembrane region" description="Helical" evidence="8">
    <location>
        <begin position="355"/>
        <end position="376"/>
    </location>
</feature>
<dbReference type="GO" id="GO:0016020">
    <property type="term" value="C:membrane"/>
    <property type="evidence" value="ECO:0007669"/>
    <property type="project" value="UniProtKB-SubCell"/>
</dbReference>
<comment type="similarity">
    <text evidence="2 7">Belongs to the major facilitator superfamily. Sugar transporter (TC 2.A.1.1) family.</text>
</comment>
<evidence type="ECO:0000313" key="11">
    <source>
        <dbReference type="Proteomes" id="UP000091956"/>
    </source>
</evidence>
<feature type="domain" description="Major facilitator superfamily (MFS) profile" evidence="9">
    <location>
        <begin position="40"/>
        <end position="478"/>
    </location>
</feature>
<evidence type="ECO:0000256" key="3">
    <source>
        <dbReference type="ARBA" id="ARBA00022448"/>
    </source>
</evidence>
<evidence type="ECO:0000256" key="2">
    <source>
        <dbReference type="ARBA" id="ARBA00010992"/>
    </source>
</evidence>
<reference evidence="11" key="2">
    <citation type="journal article" date="2018" name="Nat. Commun.">
        <title>Extreme sensitivity to ultraviolet light in the fungal pathogen causing white-nose syndrome of bats.</title>
        <authorList>
            <person name="Palmer J.M."/>
            <person name="Drees K.P."/>
            <person name="Foster J.T."/>
            <person name="Lindner D.L."/>
        </authorList>
    </citation>
    <scope>NUCLEOTIDE SEQUENCE [LARGE SCALE GENOMIC DNA]</scope>
    <source>
        <strain evidence="11">UAMH 10579</strain>
    </source>
</reference>
<dbReference type="GO" id="GO:0005351">
    <property type="term" value="F:carbohydrate:proton symporter activity"/>
    <property type="evidence" value="ECO:0007669"/>
    <property type="project" value="TreeGrafter"/>
</dbReference>
<feature type="transmembrane region" description="Helical" evidence="8">
    <location>
        <begin position="133"/>
        <end position="155"/>
    </location>
</feature>
<dbReference type="RefSeq" id="XP_018135594.1">
    <property type="nucleotide sequence ID" value="XM_018269540.2"/>
</dbReference>
<keyword evidence="6 8" id="KW-0472">Membrane</keyword>
<evidence type="ECO:0000313" key="10">
    <source>
        <dbReference type="EMBL" id="OBU01862.1"/>
    </source>
</evidence>
<dbReference type="OrthoDB" id="6133115at2759"/>
<dbReference type="PROSITE" id="PS50850">
    <property type="entry name" value="MFS"/>
    <property type="match status" value="1"/>
</dbReference>
<feature type="transmembrane region" description="Helical" evidence="8">
    <location>
        <begin position="382"/>
        <end position="402"/>
    </location>
</feature>
<feature type="transmembrane region" description="Helical" evidence="8">
    <location>
        <begin position="288"/>
        <end position="306"/>
    </location>
</feature>
<dbReference type="NCBIfam" id="TIGR00879">
    <property type="entry name" value="SP"/>
    <property type="match status" value="1"/>
</dbReference>
<dbReference type="InterPro" id="IPR005828">
    <property type="entry name" value="MFS_sugar_transport-like"/>
</dbReference>
<evidence type="ECO:0000256" key="4">
    <source>
        <dbReference type="ARBA" id="ARBA00022692"/>
    </source>
</evidence>
<evidence type="ECO:0000256" key="7">
    <source>
        <dbReference type="RuleBase" id="RU003346"/>
    </source>
</evidence>
<name>A0A2P2SYC0_9PEZI</name>
<comment type="subcellular location">
    <subcellularLocation>
        <location evidence="1">Membrane</location>
        <topology evidence="1">Multi-pass membrane protein</topology>
    </subcellularLocation>
</comment>
<dbReference type="InterPro" id="IPR050360">
    <property type="entry name" value="MFS_Sugar_Transporters"/>
</dbReference>
<evidence type="ECO:0000256" key="5">
    <source>
        <dbReference type="ARBA" id="ARBA00022989"/>
    </source>
</evidence>
<evidence type="ECO:0000256" key="6">
    <source>
        <dbReference type="ARBA" id="ARBA00023136"/>
    </source>
</evidence>
<dbReference type="InterPro" id="IPR036259">
    <property type="entry name" value="MFS_trans_sf"/>
</dbReference>
<feature type="transmembrane region" description="Helical" evidence="8">
    <location>
        <begin position="108"/>
        <end position="127"/>
    </location>
</feature>